<dbReference type="SUPFAM" id="SSF54695">
    <property type="entry name" value="POZ domain"/>
    <property type="match status" value="1"/>
</dbReference>
<protein>
    <submittedName>
        <fullName evidence="2">10672_t:CDS:1</fullName>
    </submittedName>
</protein>
<dbReference type="SMART" id="SM00225">
    <property type="entry name" value="BTB"/>
    <property type="match status" value="1"/>
</dbReference>
<comment type="caution">
    <text evidence="2">The sequence shown here is derived from an EMBL/GenBank/DDBJ whole genome shotgun (WGS) entry which is preliminary data.</text>
</comment>
<dbReference type="Gene3D" id="3.30.710.10">
    <property type="entry name" value="Potassium Channel Kv1.1, Chain A"/>
    <property type="match status" value="1"/>
</dbReference>
<accession>A0A9N8Z727</accession>
<keyword evidence="3" id="KW-1185">Reference proteome</keyword>
<sequence>MSQKSAIHYYDDGDIILMVEDMSFCVHKKYLSLASRIFNDMCATCSQSYESQLPIINLSDDSATAFEELLSFLYPSKWVRITWDNVSQFLQFSDKYEIISVLSASEDFLEQHFVEKPLKSLVLADSFRFKNVYKESSKLVINQLPSLKNSEDFKLLSIVTSLALLSRYLDYINGIGILNPSELLEGFTHEFLCNSTAHESSFIANFTNLVKKEIQVYPVLSPTRALKFLMTCEVTEGTKRCISNFEKTHLPGKLKAHFGEFEPMASEKRKYGIFNFLFIELKDN</sequence>
<dbReference type="Pfam" id="PF00651">
    <property type="entry name" value="BTB"/>
    <property type="match status" value="1"/>
</dbReference>
<gene>
    <name evidence="2" type="ORF">DEBURN_LOCUS3118</name>
</gene>
<dbReference type="Proteomes" id="UP000789706">
    <property type="component" value="Unassembled WGS sequence"/>
</dbReference>
<dbReference type="EMBL" id="CAJVPK010000188">
    <property type="protein sequence ID" value="CAG8470117.1"/>
    <property type="molecule type" value="Genomic_DNA"/>
</dbReference>
<evidence type="ECO:0000259" key="1">
    <source>
        <dbReference type="PROSITE" id="PS50097"/>
    </source>
</evidence>
<proteinExistence type="predicted"/>
<dbReference type="PANTHER" id="PTHR22744">
    <property type="entry name" value="HELIX LOOP HELIX PROTEIN 21-RELATED"/>
    <property type="match status" value="1"/>
</dbReference>
<organism evidence="2 3">
    <name type="scientific">Diversispora eburnea</name>
    <dbReference type="NCBI Taxonomy" id="1213867"/>
    <lineage>
        <taxon>Eukaryota</taxon>
        <taxon>Fungi</taxon>
        <taxon>Fungi incertae sedis</taxon>
        <taxon>Mucoromycota</taxon>
        <taxon>Glomeromycotina</taxon>
        <taxon>Glomeromycetes</taxon>
        <taxon>Diversisporales</taxon>
        <taxon>Diversisporaceae</taxon>
        <taxon>Diversispora</taxon>
    </lineage>
</organism>
<dbReference type="AlphaFoldDB" id="A0A9N8Z727"/>
<dbReference type="PROSITE" id="PS50097">
    <property type="entry name" value="BTB"/>
    <property type="match status" value="1"/>
</dbReference>
<reference evidence="2" key="1">
    <citation type="submission" date="2021-06" db="EMBL/GenBank/DDBJ databases">
        <authorList>
            <person name="Kallberg Y."/>
            <person name="Tangrot J."/>
            <person name="Rosling A."/>
        </authorList>
    </citation>
    <scope>NUCLEOTIDE SEQUENCE</scope>
    <source>
        <strain evidence="2">AZ414A</strain>
    </source>
</reference>
<dbReference type="OrthoDB" id="3027208at2759"/>
<evidence type="ECO:0000313" key="2">
    <source>
        <dbReference type="EMBL" id="CAG8470117.1"/>
    </source>
</evidence>
<name>A0A9N8Z727_9GLOM</name>
<dbReference type="CDD" id="cd18186">
    <property type="entry name" value="BTB_POZ_ZBTB_KLHL-like"/>
    <property type="match status" value="1"/>
</dbReference>
<dbReference type="InterPro" id="IPR011333">
    <property type="entry name" value="SKP1/BTB/POZ_sf"/>
</dbReference>
<evidence type="ECO:0000313" key="3">
    <source>
        <dbReference type="Proteomes" id="UP000789706"/>
    </source>
</evidence>
<dbReference type="InterPro" id="IPR000210">
    <property type="entry name" value="BTB/POZ_dom"/>
</dbReference>
<feature type="domain" description="BTB" evidence="1">
    <location>
        <begin position="13"/>
        <end position="77"/>
    </location>
</feature>
<dbReference type="PANTHER" id="PTHR22744:SF17">
    <property type="entry name" value="BTB DOMAIN-CONTAINING PROTEIN"/>
    <property type="match status" value="1"/>
</dbReference>